<evidence type="ECO:0000313" key="1">
    <source>
        <dbReference type="EMBL" id="MDB6247144.1"/>
    </source>
</evidence>
<dbReference type="AlphaFoldDB" id="A0AAW6BC31"/>
<reference evidence="1" key="1">
    <citation type="journal article" date="2022" name="Microorganisms">
        <title>Antibiotic Susceptibility, Resistance Gene Determinants and Corresponding Genomic Regions in Lactobacillus amylovorus Isolates Derived from Wild Boars and Domestic Pigs.</title>
        <authorList>
            <person name="Moravkova M."/>
            <person name="Kostovova I."/>
            <person name="Kavanova K."/>
            <person name="Pechar R."/>
            <person name="Stanek S."/>
            <person name="Brychta A."/>
            <person name="Zeman M."/>
            <person name="Kubasova T."/>
        </authorList>
    </citation>
    <scope>NUCLEOTIDE SEQUENCE</scope>
    <source>
        <strain evidence="1">M597B</strain>
    </source>
</reference>
<accession>A0AAW6BC31</accession>
<organism evidence="1 2">
    <name type="scientific">Lactobacillus amylovorus</name>
    <dbReference type="NCBI Taxonomy" id="1604"/>
    <lineage>
        <taxon>Bacteria</taxon>
        <taxon>Bacillati</taxon>
        <taxon>Bacillota</taxon>
        <taxon>Bacilli</taxon>
        <taxon>Lactobacillales</taxon>
        <taxon>Lactobacillaceae</taxon>
        <taxon>Lactobacillus</taxon>
    </lineage>
</organism>
<evidence type="ECO:0000313" key="2">
    <source>
        <dbReference type="Proteomes" id="UP001141961"/>
    </source>
</evidence>
<dbReference type="Proteomes" id="UP001141961">
    <property type="component" value="Unassembled WGS sequence"/>
</dbReference>
<gene>
    <name evidence="1" type="ORF">ODV14_07400</name>
</gene>
<reference evidence="1" key="2">
    <citation type="submission" date="2022-10" db="EMBL/GenBank/DDBJ databases">
        <authorList>
            <person name="Kostovova I."/>
            <person name="Moravkova M."/>
            <person name="Pechar R."/>
        </authorList>
    </citation>
    <scope>NUCLEOTIDE SEQUENCE</scope>
    <source>
        <strain evidence="1">M597B</strain>
    </source>
</reference>
<dbReference type="RefSeq" id="WP_271326657.1">
    <property type="nucleotide sequence ID" value="NZ_JAOTHC010000001.1"/>
</dbReference>
<sequence length="135" mass="13956">MGLAIDGNVVHGIARGGQAFLPITKNKDGSVVIDGHTYNDSLIGKRASGLSSSTQYYLTGASDGWYFNASDNSVGLPDSGIIAEEFKAAQWHVVAIKGNEAGGLLTTLGPGTDEGSGPNGNKNVAWFTVDSLKIS</sequence>
<dbReference type="EMBL" id="JAOTHD010000021">
    <property type="protein sequence ID" value="MDB6247144.1"/>
    <property type="molecule type" value="Genomic_DNA"/>
</dbReference>
<proteinExistence type="predicted"/>
<comment type="caution">
    <text evidence="1">The sequence shown here is derived from an EMBL/GenBank/DDBJ whole genome shotgun (WGS) entry which is preliminary data.</text>
</comment>
<protein>
    <submittedName>
        <fullName evidence="1">Uncharacterized protein</fullName>
    </submittedName>
</protein>
<name>A0AAW6BC31_LACAM</name>